<dbReference type="eggNOG" id="COG1546">
    <property type="taxonomic scope" value="Bacteria"/>
</dbReference>
<evidence type="ECO:0000313" key="2">
    <source>
        <dbReference type="EMBL" id="EOR93078.1"/>
    </source>
</evidence>
<dbReference type="STRING" id="1150600.ADIARSV_3767"/>
<keyword evidence="3" id="KW-1185">Reference proteome</keyword>
<reference evidence="2 3" key="1">
    <citation type="journal article" date="2013" name="Genome Announc.">
        <title>Draft Genome Sequence of Arcticibacter svalbardensis Strain MN12-7T, a Member of the Family Sphingobacteriaceae Isolated from an Arctic Soil Sample.</title>
        <authorList>
            <person name="Shivaji S."/>
            <person name="Ara S."/>
            <person name="Prasad S."/>
            <person name="Manasa B.P."/>
            <person name="Begum Z."/>
            <person name="Singh A."/>
            <person name="Kumar Pinnaka A."/>
        </authorList>
    </citation>
    <scope>NUCLEOTIDE SEQUENCE [LARGE SCALE GENOMIC DNA]</scope>
    <source>
        <strain evidence="2 3">MN12-7</strain>
    </source>
</reference>
<dbReference type="NCBIfam" id="TIGR00199">
    <property type="entry name" value="PncC_domain"/>
    <property type="match status" value="1"/>
</dbReference>
<dbReference type="InterPro" id="IPR036653">
    <property type="entry name" value="CinA-like_C"/>
</dbReference>
<evidence type="ECO:0000259" key="1">
    <source>
        <dbReference type="Pfam" id="PF02464"/>
    </source>
</evidence>
<sequence>MIPKTVIACCHTLSEKGMTISFAEGVTAGKLTYDFSSVPNCGSIKLGSIVCYDRSVKEKLMGISPDVIDKYSAVSPEVTQLLVQGLKELIPADVMIAVTGLAVPTEDESPEKPLGTIFVSGSIMGNSWETTFLFEGSQDDIINQTIDAIAVILLDELTKSH</sequence>
<dbReference type="RefSeq" id="WP_016196992.1">
    <property type="nucleotide sequence ID" value="NZ_AQPN01000131.1"/>
</dbReference>
<comment type="caution">
    <text evidence="2">The sequence shown here is derived from an EMBL/GenBank/DDBJ whole genome shotgun (WGS) entry which is preliminary data.</text>
</comment>
<dbReference type="Proteomes" id="UP000014174">
    <property type="component" value="Unassembled WGS sequence"/>
</dbReference>
<dbReference type="SUPFAM" id="SSF142433">
    <property type="entry name" value="CinA-like"/>
    <property type="match status" value="1"/>
</dbReference>
<name>R9GMX4_9SPHI</name>
<dbReference type="Gene3D" id="3.90.950.20">
    <property type="entry name" value="CinA-like"/>
    <property type="match status" value="1"/>
</dbReference>
<accession>R9GMX4</accession>
<gene>
    <name evidence="2" type="ORF">ADIARSV_3767</name>
</gene>
<proteinExistence type="predicted"/>
<evidence type="ECO:0000313" key="3">
    <source>
        <dbReference type="Proteomes" id="UP000014174"/>
    </source>
</evidence>
<dbReference type="Pfam" id="PF02464">
    <property type="entry name" value="CinA"/>
    <property type="match status" value="1"/>
</dbReference>
<dbReference type="AlphaFoldDB" id="R9GMX4"/>
<dbReference type="InterPro" id="IPR008136">
    <property type="entry name" value="CinA_C"/>
</dbReference>
<organism evidence="2 3">
    <name type="scientific">Arcticibacter svalbardensis MN12-7</name>
    <dbReference type="NCBI Taxonomy" id="1150600"/>
    <lineage>
        <taxon>Bacteria</taxon>
        <taxon>Pseudomonadati</taxon>
        <taxon>Bacteroidota</taxon>
        <taxon>Sphingobacteriia</taxon>
        <taxon>Sphingobacteriales</taxon>
        <taxon>Sphingobacteriaceae</taxon>
        <taxon>Arcticibacter</taxon>
    </lineage>
</organism>
<feature type="domain" description="CinA C-terminal" evidence="1">
    <location>
        <begin position="10"/>
        <end position="148"/>
    </location>
</feature>
<dbReference type="OrthoDB" id="6659578at2"/>
<protein>
    <submittedName>
        <fullName evidence="2">CinA-like protein</fullName>
    </submittedName>
</protein>
<dbReference type="EMBL" id="AQPN01000131">
    <property type="protein sequence ID" value="EOR93078.1"/>
    <property type="molecule type" value="Genomic_DNA"/>
</dbReference>